<proteinExistence type="predicted"/>
<sequence>MTITPFAPVEHAMDLVGFARDRGFPLVLKPRRSAGSMGVHVLHAERCT</sequence>
<keyword evidence="2" id="KW-1185">Reference proteome</keyword>
<dbReference type="Gene3D" id="3.30.1490.20">
    <property type="entry name" value="ATP-grasp fold, A domain"/>
    <property type="match status" value="1"/>
</dbReference>
<dbReference type="RefSeq" id="WP_377850985.1">
    <property type="nucleotide sequence ID" value="NZ_JBHLZU010000006.1"/>
</dbReference>
<gene>
    <name evidence="1" type="ORF">ACFFQA_07745</name>
</gene>
<dbReference type="EMBL" id="JBHLZU010000006">
    <property type="protein sequence ID" value="MFB9903827.1"/>
    <property type="molecule type" value="Genomic_DNA"/>
</dbReference>
<dbReference type="InterPro" id="IPR013815">
    <property type="entry name" value="ATP_grasp_subdomain_1"/>
</dbReference>
<accession>A0ABV5ZSH3</accession>
<comment type="caution">
    <text evidence="1">The sequence shown here is derived from an EMBL/GenBank/DDBJ whole genome shotgun (WGS) entry which is preliminary data.</text>
</comment>
<organism evidence="1 2">
    <name type="scientific">Allokutzneria oryzae</name>
    <dbReference type="NCBI Taxonomy" id="1378989"/>
    <lineage>
        <taxon>Bacteria</taxon>
        <taxon>Bacillati</taxon>
        <taxon>Actinomycetota</taxon>
        <taxon>Actinomycetes</taxon>
        <taxon>Pseudonocardiales</taxon>
        <taxon>Pseudonocardiaceae</taxon>
        <taxon>Allokutzneria</taxon>
    </lineage>
</organism>
<evidence type="ECO:0000313" key="2">
    <source>
        <dbReference type="Proteomes" id="UP001589693"/>
    </source>
</evidence>
<dbReference type="SUPFAM" id="SSF56059">
    <property type="entry name" value="Glutathione synthetase ATP-binding domain-like"/>
    <property type="match status" value="1"/>
</dbReference>
<evidence type="ECO:0000313" key="1">
    <source>
        <dbReference type="EMBL" id="MFB9903827.1"/>
    </source>
</evidence>
<protein>
    <recommendedName>
        <fullName evidence="3">ATP-grasp domain-containing protein</fullName>
    </recommendedName>
</protein>
<name>A0ABV5ZSH3_9PSEU</name>
<evidence type="ECO:0008006" key="3">
    <source>
        <dbReference type="Google" id="ProtNLM"/>
    </source>
</evidence>
<reference evidence="1 2" key="1">
    <citation type="submission" date="2024-09" db="EMBL/GenBank/DDBJ databases">
        <authorList>
            <person name="Sun Q."/>
            <person name="Mori K."/>
        </authorList>
    </citation>
    <scope>NUCLEOTIDE SEQUENCE [LARGE SCALE GENOMIC DNA]</scope>
    <source>
        <strain evidence="1 2">TBRC 7907</strain>
    </source>
</reference>
<dbReference type="Proteomes" id="UP001589693">
    <property type="component" value="Unassembled WGS sequence"/>
</dbReference>